<dbReference type="PROSITE" id="PS51158">
    <property type="entry name" value="ALPHA_KINASE"/>
    <property type="match status" value="1"/>
</dbReference>
<gene>
    <name evidence="9" type="ORF">LDAN0321_LOCUS2378</name>
</gene>
<evidence type="ECO:0000256" key="5">
    <source>
        <dbReference type="ARBA" id="ARBA00022840"/>
    </source>
</evidence>
<dbReference type="SUPFAM" id="SSF56112">
    <property type="entry name" value="Protein kinase-like (PK-like)"/>
    <property type="match status" value="1"/>
</dbReference>
<dbReference type="EMBL" id="HBGY01003883">
    <property type="protein sequence ID" value="CAD9560079.1"/>
    <property type="molecule type" value="Transcribed_RNA"/>
</dbReference>
<dbReference type="InterPro" id="IPR004166">
    <property type="entry name" value="a-kinase_dom"/>
</dbReference>
<keyword evidence="5" id="KW-0067">ATP-binding</keyword>
<dbReference type="SUPFAM" id="SSF53300">
    <property type="entry name" value="vWA-like"/>
    <property type="match status" value="1"/>
</dbReference>
<evidence type="ECO:0000259" key="7">
    <source>
        <dbReference type="PROSITE" id="PS50234"/>
    </source>
</evidence>
<dbReference type="InterPro" id="IPR002035">
    <property type="entry name" value="VWF_A"/>
</dbReference>
<keyword evidence="3" id="KW-0547">Nucleotide-binding</keyword>
<keyword evidence="1" id="KW-0723">Serine/threonine-protein kinase</keyword>
<accession>A0A7S2JX26</accession>
<organism evidence="9">
    <name type="scientific">Leptocylindrus danicus</name>
    <dbReference type="NCBI Taxonomy" id="163516"/>
    <lineage>
        <taxon>Eukaryota</taxon>
        <taxon>Sar</taxon>
        <taxon>Stramenopiles</taxon>
        <taxon>Ochrophyta</taxon>
        <taxon>Bacillariophyta</taxon>
        <taxon>Coscinodiscophyceae</taxon>
        <taxon>Chaetocerotophycidae</taxon>
        <taxon>Leptocylindrales</taxon>
        <taxon>Leptocylindraceae</taxon>
        <taxon>Leptocylindrus</taxon>
    </lineage>
</organism>
<dbReference type="InterPro" id="IPR011009">
    <property type="entry name" value="Kinase-like_dom_sf"/>
</dbReference>
<evidence type="ECO:0000256" key="3">
    <source>
        <dbReference type="ARBA" id="ARBA00022741"/>
    </source>
</evidence>
<dbReference type="PANTHER" id="PTHR45992">
    <property type="entry name" value="EUKARYOTIC ELONGATION FACTOR 2 KINASE-RELATED"/>
    <property type="match status" value="1"/>
</dbReference>
<evidence type="ECO:0000256" key="2">
    <source>
        <dbReference type="ARBA" id="ARBA00022679"/>
    </source>
</evidence>
<dbReference type="PANTHER" id="PTHR45992:SF11">
    <property type="entry name" value="ALPHA-TYPE PROTEIN KINASE DOMAIN-CONTAINING PROTEIN"/>
    <property type="match status" value="1"/>
</dbReference>
<dbReference type="PROSITE" id="PS50234">
    <property type="entry name" value="VWFA"/>
    <property type="match status" value="1"/>
</dbReference>
<sequence>MNQPTSAVTVLSSTHGRQRRMERNIAKRDLQAAIKYGEKEATRSPMTGKRGWKYTFAGNVYITDRTSTREITSWPEPCFGMDLEKVTITSEMMQEHKEAVKCLSDESKWNSHAVAVVDQSGSMRKADAAEGATRADVVWLTLALDFVGERLRSGEASSWDVFSLVGMRSRGDLLLHYRPMNWILYNDLIDLLRTAHPMGEGNYLPALDEAEKLLHGNTYSSCALLLIFLSDGRPSDKLSSSHEYSNCNHYVGNLTKRMKKRVGALASRFGRRLTVGAIALGNAAAAEDFSTLKAMADAAKDYGSLAYFHSASLSVDSLAGTFTSLTSTLTSTKVEMTALGSSRQRKVRDVLREKVDSLGGYEVNNEWFHIEQEIDSSNGNRNIVRTRWTKDGWHPIRMKYMFLSEDAVGVAVKIRIFGEGAERIVREFREVNSDGVFVGPSMVGKESRFIENIDDNRDKKTFHTCFCKTQQLAQRFALAFNKRLANVPFLVAECIPKIEFLDCSVYMIEHPRMGRVGLLVEQMLDIKRFEYKKWNSNNGFVDGRHESKQNQEIKNDIAVGNVADIIEEGDEEEDSSVENCVSDDDEESLAGDNEGDDFAFELADVPQAFSCFTYYYTKRKVLVCDLQGILDTSVTPPIFRMTDPVVHYRSSQHHRRYVYGRTDRGLEGMHNFFKTHECSNLCRMLKKRWYCARVNDA</sequence>
<feature type="region of interest" description="Disordered" evidence="6">
    <location>
        <begin position="569"/>
        <end position="588"/>
    </location>
</feature>
<evidence type="ECO:0000313" key="9">
    <source>
        <dbReference type="EMBL" id="CAD9560079.1"/>
    </source>
</evidence>
<evidence type="ECO:0000256" key="6">
    <source>
        <dbReference type="SAM" id="MobiDB-lite"/>
    </source>
</evidence>
<dbReference type="GO" id="GO:0004674">
    <property type="term" value="F:protein serine/threonine kinase activity"/>
    <property type="evidence" value="ECO:0007669"/>
    <property type="project" value="UniProtKB-KW"/>
</dbReference>
<evidence type="ECO:0008006" key="10">
    <source>
        <dbReference type="Google" id="ProtNLM"/>
    </source>
</evidence>
<feature type="domain" description="Alpha-type protein kinase" evidence="8">
    <location>
        <begin position="380"/>
        <end position="690"/>
    </location>
</feature>
<protein>
    <recommendedName>
        <fullName evidence="10">Alpha-type protein kinase domain-containing protein</fullName>
    </recommendedName>
</protein>
<dbReference type="SMART" id="SM00327">
    <property type="entry name" value="VWA"/>
    <property type="match status" value="1"/>
</dbReference>
<proteinExistence type="predicted"/>
<evidence type="ECO:0000256" key="1">
    <source>
        <dbReference type="ARBA" id="ARBA00022527"/>
    </source>
</evidence>
<dbReference type="AlphaFoldDB" id="A0A7S2JX26"/>
<name>A0A7S2JX26_9STRA</name>
<keyword evidence="2" id="KW-0808">Transferase</keyword>
<dbReference type="InterPro" id="IPR051852">
    <property type="entry name" value="Alpha-type_PK"/>
</dbReference>
<reference evidence="9" key="1">
    <citation type="submission" date="2021-01" db="EMBL/GenBank/DDBJ databases">
        <authorList>
            <person name="Corre E."/>
            <person name="Pelletier E."/>
            <person name="Niang G."/>
            <person name="Scheremetjew M."/>
            <person name="Finn R."/>
            <person name="Kale V."/>
            <person name="Holt S."/>
            <person name="Cochrane G."/>
            <person name="Meng A."/>
            <person name="Brown T."/>
            <person name="Cohen L."/>
        </authorList>
    </citation>
    <scope>NUCLEOTIDE SEQUENCE</scope>
    <source>
        <strain evidence="9">B650</strain>
    </source>
</reference>
<dbReference type="Gene3D" id="3.40.50.410">
    <property type="entry name" value="von Willebrand factor, type A domain"/>
    <property type="match status" value="1"/>
</dbReference>
<dbReference type="Pfam" id="PF02816">
    <property type="entry name" value="Alpha_kinase"/>
    <property type="match status" value="2"/>
</dbReference>
<dbReference type="Gene3D" id="3.20.200.10">
    <property type="entry name" value="MHCK/EF2 kinase"/>
    <property type="match status" value="1"/>
</dbReference>
<evidence type="ECO:0000256" key="4">
    <source>
        <dbReference type="ARBA" id="ARBA00022777"/>
    </source>
</evidence>
<dbReference type="GO" id="GO:0005524">
    <property type="term" value="F:ATP binding"/>
    <property type="evidence" value="ECO:0007669"/>
    <property type="project" value="UniProtKB-KW"/>
</dbReference>
<feature type="domain" description="VWFA" evidence="7">
    <location>
        <begin position="112"/>
        <end position="325"/>
    </location>
</feature>
<evidence type="ECO:0000259" key="8">
    <source>
        <dbReference type="PROSITE" id="PS51158"/>
    </source>
</evidence>
<keyword evidence="4" id="KW-0418">Kinase</keyword>
<dbReference type="InterPro" id="IPR036465">
    <property type="entry name" value="vWFA_dom_sf"/>
</dbReference>
<dbReference type="SMART" id="SM00811">
    <property type="entry name" value="Alpha_kinase"/>
    <property type="match status" value="1"/>
</dbReference>